<feature type="compositionally biased region" description="Basic residues" evidence="1">
    <location>
        <begin position="241"/>
        <end position="251"/>
    </location>
</feature>
<feature type="region of interest" description="Disordered" evidence="1">
    <location>
        <begin position="148"/>
        <end position="175"/>
    </location>
</feature>
<proteinExistence type="predicted"/>
<evidence type="ECO:0000313" key="3">
    <source>
        <dbReference type="Proteomes" id="UP001485043"/>
    </source>
</evidence>
<dbReference type="AlphaFoldDB" id="A0AAW1RVQ8"/>
<feature type="compositionally biased region" description="Polar residues" evidence="1">
    <location>
        <begin position="159"/>
        <end position="171"/>
    </location>
</feature>
<sequence>MYLENSSSLCQLELNTYRASNPAPADLPGAEAEGGQPGPDSLTSIAGLEARPTLPPGLAEPTEGQSKEAPASMRLGTPPGYTARAHTPPEVHTAARALAGLRDRFQLASKAARKRRLRTEAPLHRQIPSRPTSARRHWAVTQTHRYDASPWDSTRHSCSRQGGPQNATGSLPNMLRLDDDDDWASVRKHGRGVHWPGMLPPDIGRDVGPANPPRSPRGPRISRRAAPKAPGGDGVQQGRSGRARIARRRSITRTWAALMQTGAKPSRSGTGSPRAGGRPANLAQAMQSALKRPAPSAGGKLRATTSDAAARLKQELEADSALSPHQRTVWLKAHGAAATARAHRVANLLMA</sequence>
<dbReference type="EMBL" id="JALJOV010001978">
    <property type="protein sequence ID" value="KAK9837191.1"/>
    <property type="molecule type" value="Genomic_DNA"/>
</dbReference>
<accession>A0AAW1RVQ8</accession>
<keyword evidence="3" id="KW-1185">Reference proteome</keyword>
<protein>
    <submittedName>
        <fullName evidence="2">Uncharacterized protein</fullName>
    </submittedName>
</protein>
<reference evidence="2 3" key="1">
    <citation type="journal article" date="2024" name="Nat. Commun.">
        <title>Phylogenomics reveals the evolutionary origins of lichenization in chlorophyte algae.</title>
        <authorList>
            <person name="Puginier C."/>
            <person name="Libourel C."/>
            <person name="Otte J."/>
            <person name="Skaloud P."/>
            <person name="Haon M."/>
            <person name="Grisel S."/>
            <person name="Petersen M."/>
            <person name="Berrin J.G."/>
            <person name="Delaux P.M."/>
            <person name="Dal Grande F."/>
            <person name="Keller J."/>
        </authorList>
    </citation>
    <scope>NUCLEOTIDE SEQUENCE [LARGE SCALE GENOMIC DNA]</scope>
    <source>
        <strain evidence="2 3">SAG 2523</strain>
    </source>
</reference>
<dbReference type="Proteomes" id="UP001485043">
    <property type="component" value="Unassembled WGS sequence"/>
</dbReference>
<feature type="region of interest" description="Disordered" evidence="1">
    <location>
        <begin position="188"/>
        <end position="301"/>
    </location>
</feature>
<gene>
    <name evidence="2" type="ORF">WJX84_001468</name>
</gene>
<name>A0AAW1RVQ8_9CHLO</name>
<comment type="caution">
    <text evidence="2">The sequence shown here is derived from an EMBL/GenBank/DDBJ whole genome shotgun (WGS) entry which is preliminary data.</text>
</comment>
<evidence type="ECO:0000313" key="2">
    <source>
        <dbReference type="EMBL" id="KAK9837191.1"/>
    </source>
</evidence>
<organism evidence="2 3">
    <name type="scientific">Apatococcus fuscideae</name>
    <dbReference type="NCBI Taxonomy" id="2026836"/>
    <lineage>
        <taxon>Eukaryota</taxon>
        <taxon>Viridiplantae</taxon>
        <taxon>Chlorophyta</taxon>
        <taxon>core chlorophytes</taxon>
        <taxon>Trebouxiophyceae</taxon>
        <taxon>Chlorellales</taxon>
        <taxon>Chlorellaceae</taxon>
        <taxon>Apatococcus</taxon>
    </lineage>
</organism>
<feature type="region of interest" description="Disordered" evidence="1">
    <location>
        <begin position="19"/>
        <end position="86"/>
    </location>
</feature>
<evidence type="ECO:0000256" key="1">
    <source>
        <dbReference type="SAM" id="MobiDB-lite"/>
    </source>
</evidence>